<evidence type="ECO:0000313" key="1">
    <source>
        <dbReference type="EMBL" id="GAK56907.1"/>
    </source>
</evidence>
<dbReference type="InterPro" id="IPR015001">
    <property type="entry name" value="DUF1850"/>
</dbReference>
<dbReference type="eggNOG" id="COG4729">
    <property type="taxonomic scope" value="Bacteria"/>
</dbReference>
<dbReference type="Proteomes" id="UP000030661">
    <property type="component" value="Unassembled WGS sequence"/>
</dbReference>
<dbReference type="EMBL" id="DF820465">
    <property type="protein sequence ID" value="GAK56907.1"/>
    <property type="molecule type" value="Genomic_DNA"/>
</dbReference>
<evidence type="ECO:0008006" key="3">
    <source>
        <dbReference type="Google" id="ProtNLM"/>
    </source>
</evidence>
<organism evidence="1">
    <name type="scientific">Vecturithrix granuli</name>
    <dbReference type="NCBI Taxonomy" id="1499967"/>
    <lineage>
        <taxon>Bacteria</taxon>
        <taxon>Candidatus Moduliflexota</taxon>
        <taxon>Candidatus Vecturitrichia</taxon>
        <taxon>Candidatus Vecturitrichales</taxon>
        <taxon>Candidatus Vecturitrichaceae</taxon>
        <taxon>Candidatus Vecturithrix</taxon>
    </lineage>
</organism>
<proteinExistence type="predicted"/>
<reference evidence="1" key="1">
    <citation type="journal article" date="2015" name="PeerJ">
        <title>First genomic representation of candidate bacterial phylum KSB3 points to enhanced environmental sensing as a trigger of wastewater bulking.</title>
        <authorList>
            <person name="Sekiguchi Y."/>
            <person name="Ohashi A."/>
            <person name="Parks D.H."/>
            <person name="Yamauchi T."/>
            <person name="Tyson G.W."/>
            <person name="Hugenholtz P."/>
        </authorList>
    </citation>
    <scope>NUCLEOTIDE SEQUENCE [LARGE SCALE GENOMIC DNA]</scope>
</reference>
<accession>A0A081BX52</accession>
<protein>
    <recommendedName>
        <fullName evidence="3">DUF1850 domain-containing protein</fullName>
    </recommendedName>
</protein>
<dbReference type="STRING" id="1499967.U27_03871"/>
<keyword evidence="2" id="KW-1185">Reference proteome</keyword>
<dbReference type="HOGENOM" id="CLU_1514996_0_0_0"/>
<dbReference type="Pfam" id="PF08905">
    <property type="entry name" value="DUF1850"/>
    <property type="match status" value="1"/>
</dbReference>
<gene>
    <name evidence="1" type="ORF">U27_03871</name>
</gene>
<name>A0A081BX52_VECG1</name>
<sequence>MLSTLIPALLFWFVLPIHTLTVTDLSTGDVIIRCPIAPGDTFKSVYIHSLELTPVWEYFQIDARYDIILTDTLYESTGAGLPIPIDGQDTFRKEGRQFHIFNIQRRLPAIVLRVNSAYDNCIMLNDTLSFNLSDTLGNAVVRIETNAEPLGVFTFRTLYRDLVHHFGDHRLKRWLPG</sequence>
<dbReference type="AlphaFoldDB" id="A0A081BX52"/>
<evidence type="ECO:0000313" key="2">
    <source>
        <dbReference type="Proteomes" id="UP000030661"/>
    </source>
</evidence>